<evidence type="ECO:0000313" key="4">
    <source>
        <dbReference type="Proteomes" id="UP000708208"/>
    </source>
</evidence>
<keyword evidence="4" id="KW-1185">Reference proteome</keyword>
<dbReference type="PANTHER" id="PTHR43601:SF3">
    <property type="entry name" value="THIOREDOXIN, MITOCHONDRIAL"/>
    <property type="match status" value="1"/>
</dbReference>
<dbReference type="InterPro" id="IPR017937">
    <property type="entry name" value="Thioredoxin_CS"/>
</dbReference>
<comment type="caution">
    <text evidence="3">The sequence shown here is derived from an EMBL/GenBank/DDBJ whole genome shotgun (WGS) entry which is preliminary data.</text>
</comment>
<dbReference type="OrthoDB" id="2121326at2759"/>
<protein>
    <recommendedName>
        <fullName evidence="2">Thioredoxin domain-containing protein</fullName>
    </recommendedName>
</protein>
<evidence type="ECO:0000259" key="2">
    <source>
        <dbReference type="PROSITE" id="PS51352"/>
    </source>
</evidence>
<dbReference type="PROSITE" id="PS00194">
    <property type="entry name" value="THIOREDOXIN_1"/>
    <property type="match status" value="1"/>
</dbReference>
<proteinExistence type="inferred from homology"/>
<dbReference type="PANTHER" id="PTHR43601">
    <property type="entry name" value="THIOREDOXIN, MITOCHONDRIAL"/>
    <property type="match status" value="1"/>
</dbReference>
<reference evidence="3" key="1">
    <citation type="submission" date="2021-06" db="EMBL/GenBank/DDBJ databases">
        <authorList>
            <person name="Hodson N. C."/>
            <person name="Mongue J. A."/>
            <person name="Jaron S. K."/>
        </authorList>
    </citation>
    <scope>NUCLEOTIDE SEQUENCE</scope>
</reference>
<organism evidence="3 4">
    <name type="scientific">Allacma fusca</name>
    <dbReference type="NCBI Taxonomy" id="39272"/>
    <lineage>
        <taxon>Eukaryota</taxon>
        <taxon>Metazoa</taxon>
        <taxon>Ecdysozoa</taxon>
        <taxon>Arthropoda</taxon>
        <taxon>Hexapoda</taxon>
        <taxon>Collembola</taxon>
        <taxon>Symphypleona</taxon>
        <taxon>Sminthuridae</taxon>
        <taxon>Allacma</taxon>
    </lineage>
</organism>
<dbReference type="CDD" id="cd02947">
    <property type="entry name" value="TRX_family"/>
    <property type="match status" value="1"/>
</dbReference>
<comment type="similarity">
    <text evidence="1">Belongs to the thioredoxin family.</text>
</comment>
<accession>A0A8J2PEX2</accession>
<dbReference type="GO" id="GO:0005739">
    <property type="term" value="C:mitochondrion"/>
    <property type="evidence" value="ECO:0007669"/>
    <property type="project" value="TreeGrafter"/>
</dbReference>
<evidence type="ECO:0000256" key="1">
    <source>
        <dbReference type="ARBA" id="ARBA00008987"/>
    </source>
</evidence>
<dbReference type="EMBL" id="CAJVCH010502688">
    <property type="protein sequence ID" value="CAG7821187.1"/>
    <property type="molecule type" value="Genomic_DNA"/>
</dbReference>
<dbReference type="AlphaFoldDB" id="A0A8J2PEX2"/>
<feature type="domain" description="Thioredoxin" evidence="2">
    <location>
        <begin position="38"/>
        <end position="165"/>
    </location>
</feature>
<gene>
    <name evidence="3" type="ORF">AFUS01_LOCUS31539</name>
</gene>
<dbReference type="Pfam" id="PF00085">
    <property type="entry name" value="Thioredoxin"/>
    <property type="match status" value="1"/>
</dbReference>
<name>A0A8J2PEX2_9HEXA</name>
<dbReference type="GO" id="GO:0045454">
    <property type="term" value="P:cell redox homeostasis"/>
    <property type="evidence" value="ECO:0007669"/>
    <property type="project" value="TreeGrafter"/>
</dbReference>
<dbReference type="Proteomes" id="UP000708208">
    <property type="component" value="Unassembled WGS sequence"/>
</dbReference>
<dbReference type="PROSITE" id="PS51352">
    <property type="entry name" value="THIOREDOXIN_2"/>
    <property type="match status" value="1"/>
</dbReference>
<dbReference type="InterPro" id="IPR013766">
    <property type="entry name" value="Thioredoxin_domain"/>
</dbReference>
<evidence type="ECO:0000313" key="3">
    <source>
        <dbReference type="EMBL" id="CAG7821187.1"/>
    </source>
</evidence>
<sequence length="165" mass="18873">MLAVELSYYFYISSILREDRDCNRIFSMVLASSFRQSFRVLQNTHHFRPAAFQGRSLQALVINNPYEKLFHTSQCQQDIYNVQDEEDFKTKVINSTKPVVVEFHAEWCGPCKQLMPRLEKIIASLKDDPVDLAKVNIDDLPDLAMEYNVGAVPSVLGLNNDTLGI</sequence>